<dbReference type="InterPro" id="IPR052893">
    <property type="entry name" value="TCS_response_regulator"/>
</dbReference>
<sequence length="137" mass="15540">MKIAVVDDDPIFQFLTCKLIEKIAPGSHELLSFKDGQDALEFIRTNRTFLAVLPELILLDINMPILDGWQFLDRFKMLGATDYQPVIYIVSSSIDQADIVRSQTYAELNGYLKKPLSRQQLSELLTTNDASQKTDSL</sequence>
<feature type="modified residue" description="4-aspartylphosphate" evidence="1">
    <location>
        <position position="60"/>
    </location>
</feature>
<gene>
    <name evidence="3" type="ORF">ACFPMF_24400</name>
</gene>
<accession>A0ABW0IIZ2</accession>
<evidence type="ECO:0000313" key="3">
    <source>
        <dbReference type="EMBL" id="MFC5412488.1"/>
    </source>
</evidence>
<dbReference type="PROSITE" id="PS50110">
    <property type="entry name" value="RESPONSE_REGULATORY"/>
    <property type="match status" value="1"/>
</dbReference>
<dbReference type="Gene3D" id="3.40.50.2300">
    <property type="match status" value="1"/>
</dbReference>
<comment type="caution">
    <text evidence="3">The sequence shown here is derived from an EMBL/GenBank/DDBJ whole genome shotgun (WGS) entry which is preliminary data.</text>
</comment>
<reference evidence="4" key="1">
    <citation type="journal article" date="2019" name="Int. J. Syst. Evol. Microbiol.">
        <title>The Global Catalogue of Microorganisms (GCM) 10K type strain sequencing project: providing services to taxonomists for standard genome sequencing and annotation.</title>
        <authorList>
            <consortium name="The Broad Institute Genomics Platform"/>
            <consortium name="The Broad Institute Genome Sequencing Center for Infectious Disease"/>
            <person name="Wu L."/>
            <person name="Ma J."/>
        </authorList>
    </citation>
    <scope>NUCLEOTIDE SEQUENCE [LARGE SCALE GENOMIC DNA]</scope>
    <source>
        <strain evidence="4">CCUG 55250</strain>
    </source>
</reference>
<feature type="domain" description="Response regulatory" evidence="2">
    <location>
        <begin position="2"/>
        <end position="129"/>
    </location>
</feature>
<dbReference type="PANTHER" id="PTHR44520:SF2">
    <property type="entry name" value="RESPONSE REGULATOR RCP1"/>
    <property type="match status" value="1"/>
</dbReference>
<dbReference type="RefSeq" id="WP_379850045.1">
    <property type="nucleotide sequence ID" value="NZ_JBHSMA010000013.1"/>
</dbReference>
<protein>
    <submittedName>
        <fullName evidence="3">Response regulator</fullName>
    </submittedName>
</protein>
<dbReference type="SMART" id="SM00448">
    <property type="entry name" value="REC"/>
    <property type="match status" value="1"/>
</dbReference>
<proteinExistence type="predicted"/>
<evidence type="ECO:0000259" key="2">
    <source>
        <dbReference type="PROSITE" id="PS50110"/>
    </source>
</evidence>
<evidence type="ECO:0000256" key="1">
    <source>
        <dbReference type="PROSITE-ProRule" id="PRU00169"/>
    </source>
</evidence>
<dbReference type="SUPFAM" id="SSF52172">
    <property type="entry name" value="CheY-like"/>
    <property type="match status" value="1"/>
</dbReference>
<name>A0ABW0IIZ2_9BACT</name>
<dbReference type="InterPro" id="IPR001789">
    <property type="entry name" value="Sig_transdc_resp-reg_receiver"/>
</dbReference>
<evidence type="ECO:0000313" key="4">
    <source>
        <dbReference type="Proteomes" id="UP001596106"/>
    </source>
</evidence>
<keyword evidence="4" id="KW-1185">Reference proteome</keyword>
<dbReference type="EMBL" id="JBHSMA010000013">
    <property type="protein sequence ID" value="MFC5412488.1"/>
    <property type="molecule type" value="Genomic_DNA"/>
</dbReference>
<organism evidence="3 4">
    <name type="scientific">Larkinella bovis</name>
    <dbReference type="NCBI Taxonomy" id="683041"/>
    <lineage>
        <taxon>Bacteria</taxon>
        <taxon>Pseudomonadati</taxon>
        <taxon>Bacteroidota</taxon>
        <taxon>Cytophagia</taxon>
        <taxon>Cytophagales</taxon>
        <taxon>Spirosomataceae</taxon>
        <taxon>Larkinella</taxon>
    </lineage>
</organism>
<dbReference type="PANTHER" id="PTHR44520">
    <property type="entry name" value="RESPONSE REGULATOR RCP1-RELATED"/>
    <property type="match status" value="1"/>
</dbReference>
<keyword evidence="1" id="KW-0597">Phosphoprotein</keyword>
<dbReference type="InterPro" id="IPR011006">
    <property type="entry name" value="CheY-like_superfamily"/>
</dbReference>
<dbReference type="Pfam" id="PF00072">
    <property type="entry name" value="Response_reg"/>
    <property type="match status" value="1"/>
</dbReference>
<dbReference type="Proteomes" id="UP001596106">
    <property type="component" value="Unassembled WGS sequence"/>
</dbReference>